<reference evidence="1 2" key="1">
    <citation type="submission" date="2019-05" db="EMBL/GenBank/DDBJ databases">
        <authorList>
            <person name="Karczewska-Golec J."/>
            <person name="Decewicz P."/>
            <person name="Golec P."/>
        </authorList>
    </citation>
    <scope>NUCLEOTIDE SEQUENCE [LARGE SCALE GENOMIC DNA]</scope>
</reference>
<gene>
    <name evidence="1" type="ORF">bb8_p13</name>
</gene>
<accession>A0A4Y5TNQ4</accession>
<proteinExistence type="predicted"/>
<name>A0A4Y5TNQ4_9CAUD</name>
<evidence type="ECO:0000313" key="2">
    <source>
        <dbReference type="Proteomes" id="UP000315813"/>
    </source>
</evidence>
<evidence type="ECO:0000313" key="1">
    <source>
        <dbReference type="EMBL" id="QDB70988.1"/>
    </source>
</evidence>
<dbReference type="Proteomes" id="UP000315813">
    <property type="component" value="Segment"/>
</dbReference>
<sequence>MLAFHWENQMKVQIFNGPEKEEKVVRLALKDHYRDGVALVAVDERGEEVLQGYILIVKKDGTVTLCSGLNREIGLQVESNGRVKTN</sequence>
<dbReference type="EMBL" id="MK984681">
    <property type="protein sequence ID" value="QDB70988.1"/>
    <property type="molecule type" value="Genomic_DNA"/>
</dbReference>
<organism evidence="1 2">
    <name type="scientific">Bordetella phage vB_BbrP_BB8</name>
    <dbReference type="NCBI Taxonomy" id="2587820"/>
    <lineage>
        <taxon>Viruses</taxon>
        <taxon>Duplodnaviria</taxon>
        <taxon>Heunggongvirae</taxon>
        <taxon>Uroviricota</taxon>
        <taxon>Caudoviricetes</taxon>
        <taxon>Autographivirales</taxon>
        <taxon>Autographivirales incertae sedis</taxon>
        <taxon>Vistulavirus</taxon>
        <taxon>Vistulavirus BB8</taxon>
    </lineage>
</organism>
<keyword evidence="2" id="KW-1185">Reference proteome</keyword>
<protein>
    <submittedName>
        <fullName evidence="1">Uncharacterized protein</fullName>
    </submittedName>
</protein>